<dbReference type="InterPro" id="IPR010982">
    <property type="entry name" value="Lambda_DNA-bd_dom_sf"/>
</dbReference>
<proteinExistence type="predicted"/>
<dbReference type="InterPro" id="IPR001387">
    <property type="entry name" value="Cro/C1-type_HTH"/>
</dbReference>
<dbReference type="Gene3D" id="1.10.260.40">
    <property type="entry name" value="lambda repressor-like DNA-binding domains"/>
    <property type="match status" value="1"/>
</dbReference>
<dbReference type="SMART" id="SM00530">
    <property type="entry name" value="HTH_XRE"/>
    <property type="match status" value="1"/>
</dbReference>
<dbReference type="GO" id="GO:0003677">
    <property type="term" value="F:DNA binding"/>
    <property type="evidence" value="ECO:0007669"/>
    <property type="project" value="InterPro"/>
</dbReference>
<accession>A0A225T404</accession>
<comment type="caution">
    <text evidence="2">The sequence shown here is derived from an EMBL/GenBank/DDBJ whole genome shotgun (WGS) entry which is preliminary data.</text>
</comment>
<dbReference type="PROSITE" id="PS50943">
    <property type="entry name" value="HTH_CROC1"/>
    <property type="match status" value="1"/>
</dbReference>
<dbReference type="RefSeq" id="WP_088753529.1">
    <property type="nucleotide sequence ID" value="NZ_JARJFG010000001.1"/>
</dbReference>
<name>A0A225T404_9BURK</name>
<evidence type="ECO:0000313" key="2">
    <source>
        <dbReference type="EMBL" id="OWY36851.1"/>
    </source>
</evidence>
<organism evidence="2 3">
    <name type="scientific">Herbaspirillum aquaticum</name>
    <dbReference type="NCBI Taxonomy" id="568783"/>
    <lineage>
        <taxon>Bacteria</taxon>
        <taxon>Pseudomonadati</taxon>
        <taxon>Pseudomonadota</taxon>
        <taxon>Betaproteobacteria</taxon>
        <taxon>Burkholderiales</taxon>
        <taxon>Oxalobacteraceae</taxon>
        <taxon>Herbaspirillum</taxon>
    </lineage>
</organism>
<evidence type="ECO:0000259" key="1">
    <source>
        <dbReference type="PROSITE" id="PS50943"/>
    </source>
</evidence>
<evidence type="ECO:0000313" key="3">
    <source>
        <dbReference type="Proteomes" id="UP000214747"/>
    </source>
</evidence>
<dbReference type="SUPFAM" id="SSF47413">
    <property type="entry name" value="lambda repressor-like DNA-binding domains"/>
    <property type="match status" value="1"/>
</dbReference>
<gene>
    <name evidence="2" type="ORF">CEJ45_01805</name>
</gene>
<keyword evidence="3" id="KW-1185">Reference proteome</keyword>
<sequence>MTNLQDIGHRIRTARKARGITAVALAALAGMHRNTLLALETGRGNIELVKLLALCEELELDLLLLPRQAAPLRAAEAQGLGSQTELGARLQALMGEGGGT</sequence>
<dbReference type="CDD" id="cd00093">
    <property type="entry name" value="HTH_XRE"/>
    <property type="match status" value="1"/>
</dbReference>
<dbReference type="Proteomes" id="UP000214747">
    <property type="component" value="Unassembled WGS sequence"/>
</dbReference>
<protein>
    <submittedName>
        <fullName evidence="2">Transcriptional regulator</fullName>
    </submittedName>
</protein>
<reference evidence="2 3" key="1">
    <citation type="journal article" date="2010" name="Int. J. Syst. Evol. Microbiol.">
        <title>Reclassification of Herbaspirillum putei as a later heterotypic synonym of Herbaspirillum huttiense, with the description of H. huttiense subsp. huttiense subsp. nov. and H. huttiense subsp. putei subsp. nov., comb. nov., and description of Herbaspirillum aquaticum sp. nov.</title>
        <authorList>
            <person name="Dobritsa A.P."/>
            <person name="Reddy M.C."/>
            <person name="Samadpour M."/>
        </authorList>
    </citation>
    <scope>NUCLEOTIDE SEQUENCE [LARGE SCALE GENOMIC DNA]</scope>
    <source>
        <strain evidence="2 3">IEH 4430</strain>
    </source>
</reference>
<dbReference type="EMBL" id="NJGV01000001">
    <property type="protein sequence ID" value="OWY36851.1"/>
    <property type="molecule type" value="Genomic_DNA"/>
</dbReference>
<dbReference type="Pfam" id="PF01381">
    <property type="entry name" value="HTH_3"/>
    <property type="match status" value="1"/>
</dbReference>
<feature type="domain" description="HTH cro/C1-type" evidence="1">
    <location>
        <begin position="11"/>
        <end position="65"/>
    </location>
</feature>
<dbReference type="AlphaFoldDB" id="A0A225T404"/>